<protein>
    <submittedName>
        <fullName evidence="5">FMN reductase</fullName>
    </submittedName>
</protein>
<keyword evidence="6" id="KW-1185">Reference proteome</keyword>
<reference evidence="5 6" key="1">
    <citation type="submission" date="2019-06" db="EMBL/GenBank/DDBJ databases">
        <title>Sequencing the genomes of 1000 actinobacteria strains.</title>
        <authorList>
            <person name="Klenk H.-P."/>
        </authorList>
    </citation>
    <scope>NUCLEOTIDE SEQUENCE [LARGE SCALE GENOMIC DNA]</scope>
    <source>
        <strain evidence="5 6">DSM 10596</strain>
    </source>
</reference>
<dbReference type="RefSeq" id="WP_246043490.1">
    <property type="nucleotide sequence ID" value="NZ_BAAATB010000008.1"/>
</dbReference>
<evidence type="ECO:0000256" key="1">
    <source>
        <dbReference type="ARBA" id="ARBA00022630"/>
    </source>
</evidence>
<dbReference type="Gene3D" id="3.40.50.360">
    <property type="match status" value="1"/>
</dbReference>
<gene>
    <name evidence="5" type="ORF">FB389_0615</name>
</gene>
<dbReference type="InterPro" id="IPR023932">
    <property type="entry name" value="CE1759_FMN_reduct"/>
</dbReference>
<evidence type="ECO:0000256" key="2">
    <source>
        <dbReference type="ARBA" id="ARBA00022643"/>
    </source>
</evidence>
<feature type="domain" description="NADPH-dependent FMN reductase-like" evidence="4">
    <location>
        <begin position="8"/>
        <end position="159"/>
    </location>
</feature>
<dbReference type="NCBIfam" id="TIGR04037">
    <property type="entry name" value="LLM_duo_CE1759"/>
    <property type="match status" value="1"/>
</dbReference>
<keyword evidence="2" id="KW-0288">FMN</keyword>
<dbReference type="AlphaFoldDB" id="A0A542SMW2"/>
<dbReference type="Pfam" id="PF03358">
    <property type="entry name" value="FMN_red"/>
    <property type="match status" value="1"/>
</dbReference>
<evidence type="ECO:0000256" key="3">
    <source>
        <dbReference type="ARBA" id="ARBA00023002"/>
    </source>
</evidence>
<dbReference type="InterPro" id="IPR005025">
    <property type="entry name" value="FMN_Rdtase-like_dom"/>
</dbReference>
<dbReference type="InterPro" id="IPR051814">
    <property type="entry name" value="NAD(P)H-dep_FMN_reductase"/>
</dbReference>
<dbReference type="PANTHER" id="PTHR43408:SF2">
    <property type="entry name" value="FMN REDUCTASE (NADPH)"/>
    <property type="match status" value="1"/>
</dbReference>
<dbReference type="EMBL" id="VFNV01000001">
    <property type="protein sequence ID" value="TQK75971.1"/>
    <property type="molecule type" value="Genomic_DNA"/>
</dbReference>
<evidence type="ECO:0000313" key="5">
    <source>
        <dbReference type="EMBL" id="TQK75971.1"/>
    </source>
</evidence>
<keyword evidence="3" id="KW-0560">Oxidoreductase</keyword>
<organism evidence="5 6">
    <name type="scientific">Rarobacter incanus</name>
    <dbReference type="NCBI Taxonomy" id="153494"/>
    <lineage>
        <taxon>Bacteria</taxon>
        <taxon>Bacillati</taxon>
        <taxon>Actinomycetota</taxon>
        <taxon>Actinomycetes</taxon>
        <taxon>Micrococcales</taxon>
        <taxon>Rarobacteraceae</taxon>
        <taxon>Rarobacter</taxon>
    </lineage>
</organism>
<dbReference type="GO" id="GO:0016491">
    <property type="term" value="F:oxidoreductase activity"/>
    <property type="evidence" value="ECO:0007669"/>
    <property type="project" value="UniProtKB-KW"/>
</dbReference>
<dbReference type="InterPro" id="IPR029039">
    <property type="entry name" value="Flavoprotein-like_sf"/>
</dbReference>
<comment type="caution">
    <text evidence="5">The sequence shown here is derived from an EMBL/GenBank/DDBJ whole genome shotgun (WGS) entry which is preliminary data.</text>
</comment>
<dbReference type="Proteomes" id="UP000316181">
    <property type="component" value="Unassembled WGS sequence"/>
</dbReference>
<keyword evidence="1" id="KW-0285">Flavoprotein</keyword>
<dbReference type="SUPFAM" id="SSF52218">
    <property type="entry name" value="Flavoproteins"/>
    <property type="match status" value="1"/>
</dbReference>
<proteinExistence type="predicted"/>
<evidence type="ECO:0000259" key="4">
    <source>
        <dbReference type="Pfam" id="PF03358"/>
    </source>
</evidence>
<accession>A0A542SMW2</accession>
<sequence>MDPKTLSLVAVSAGVSDPSTTRMLAERIGLAARDHIVSRDADARVDFRVIDLRPLAADIAAAAAGGITSQALRDAMDAVRGADGLIAVSPVFKAGMTGLFKSFFDIADDDSLIAMPVLLAATAGTPRHALVIESAMRPLFSYLRAFTVPTGVFAATEDWARPSALTERIKRAAGEFAVLVGAGVRARVLDVNRTAYGRSFESVAAERGEVDAIDFDTDLMRLATGGSAN</sequence>
<dbReference type="PANTHER" id="PTHR43408">
    <property type="entry name" value="FMN REDUCTASE (NADPH)"/>
    <property type="match status" value="1"/>
</dbReference>
<name>A0A542SMW2_9MICO</name>
<evidence type="ECO:0000313" key="6">
    <source>
        <dbReference type="Proteomes" id="UP000316181"/>
    </source>
</evidence>